<evidence type="ECO:0000313" key="2">
    <source>
        <dbReference type="Proteomes" id="UP000186607"/>
    </source>
</evidence>
<proteinExistence type="predicted"/>
<organism evidence="1 2">
    <name type="scientific">Deinococcus marmoris</name>
    <dbReference type="NCBI Taxonomy" id="249408"/>
    <lineage>
        <taxon>Bacteria</taxon>
        <taxon>Thermotogati</taxon>
        <taxon>Deinococcota</taxon>
        <taxon>Deinococci</taxon>
        <taxon>Deinococcales</taxon>
        <taxon>Deinococcaceae</taxon>
        <taxon>Deinococcus</taxon>
    </lineage>
</organism>
<dbReference type="Proteomes" id="UP000186607">
    <property type="component" value="Unassembled WGS sequence"/>
</dbReference>
<dbReference type="EMBL" id="MSTI01000018">
    <property type="protein sequence ID" value="OLV19894.1"/>
    <property type="molecule type" value="Genomic_DNA"/>
</dbReference>
<gene>
    <name evidence="1" type="ORF">BOO71_0001378</name>
</gene>
<comment type="caution">
    <text evidence="1">The sequence shown here is derived from an EMBL/GenBank/DDBJ whole genome shotgun (WGS) entry which is preliminary data.</text>
</comment>
<keyword evidence="2" id="KW-1185">Reference proteome</keyword>
<dbReference type="AlphaFoldDB" id="A0A1U7P403"/>
<name>A0A1U7P403_9DEIO</name>
<protein>
    <submittedName>
        <fullName evidence="1">Uncharacterized protein</fullName>
    </submittedName>
</protein>
<evidence type="ECO:0000313" key="1">
    <source>
        <dbReference type="EMBL" id="OLV19894.1"/>
    </source>
</evidence>
<reference evidence="1 2" key="1">
    <citation type="submission" date="2017-01" db="EMBL/GenBank/DDBJ databases">
        <title>Genome Analysis of Deinococcus marmoris KOPRI26562.</title>
        <authorList>
            <person name="Kim J.H."/>
            <person name="Oh H.-M."/>
        </authorList>
    </citation>
    <scope>NUCLEOTIDE SEQUENCE [LARGE SCALE GENOMIC DNA]</scope>
    <source>
        <strain evidence="1 2">KOPRI26562</strain>
    </source>
</reference>
<accession>A0A1U7P403</accession>
<sequence length="64" mass="6330">MAANGLPASTSIYLEGGLGDLVVSTNASATLVTNIEFFGQSSNGQVVTVQANGIVSAGSKQGDN</sequence>